<keyword evidence="4 8" id="KW-0812">Transmembrane</keyword>
<dbReference type="CDD" id="cd06854">
    <property type="entry name" value="GT_WbpL_WbcO_like"/>
    <property type="match status" value="1"/>
</dbReference>
<evidence type="ECO:0000256" key="3">
    <source>
        <dbReference type="ARBA" id="ARBA00022679"/>
    </source>
</evidence>
<feature type="transmembrane region" description="Helical" evidence="8">
    <location>
        <begin position="99"/>
        <end position="115"/>
    </location>
</feature>
<evidence type="ECO:0000256" key="5">
    <source>
        <dbReference type="ARBA" id="ARBA00022989"/>
    </source>
</evidence>
<dbReference type="GO" id="GO:0046872">
    <property type="term" value="F:metal ion binding"/>
    <property type="evidence" value="ECO:0007669"/>
    <property type="project" value="UniProtKB-KW"/>
</dbReference>
<proteinExistence type="predicted"/>
<evidence type="ECO:0000313" key="10">
    <source>
        <dbReference type="Proteomes" id="UP000273898"/>
    </source>
</evidence>
<feature type="binding site" evidence="7">
    <location>
        <position position="199"/>
    </location>
    <ligand>
        <name>Mg(2+)</name>
        <dbReference type="ChEBI" id="CHEBI:18420"/>
    </ligand>
</feature>
<reference evidence="9 10" key="1">
    <citation type="submission" date="2018-10" db="EMBL/GenBank/DDBJ databases">
        <title>Genomic Encyclopedia of Archaeal and Bacterial Type Strains, Phase II (KMG-II): from individual species to whole genera.</title>
        <authorList>
            <person name="Goeker M."/>
        </authorList>
    </citation>
    <scope>NUCLEOTIDE SEQUENCE [LARGE SCALE GENOMIC DNA]</scope>
    <source>
        <strain evidence="9 10">DSM 19624</strain>
    </source>
</reference>
<name>A0A497XVY4_9SPHI</name>
<feature type="transmembrane region" description="Helical" evidence="8">
    <location>
        <begin position="225"/>
        <end position="245"/>
    </location>
</feature>
<keyword evidence="2" id="KW-1003">Cell membrane</keyword>
<keyword evidence="3 9" id="KW-0808">Transferase</keyword>
<feature type="transmembrane region" description="Helical" evidence="8">
    <location>
        <begin position="172"/>
        <end position="189"/>
    </location>
</feature>
<dbReference type="GO" id="GO:0071555">
    <property type="term" value="P:cell wall organization"/>
    <property type="evidence" value="ECO:0007669"/>
    <property type="project" value="TreeGrafter"/>
</dbReference>
<feature type="transmembrane region" description="Helical" evidence="8">
    <location>
        <begin position="147"/>
        <end position="166"/>
    </location>
</feature>
<feature type="transmembrane region" description="Helical" evidence="8">
    <location>
        <begin position="6"/>
        <end position="26"/>
    </location>
</feature>
<organism evidence="9 10">
    <name type="scientific">Pedobacter alluvionis</name>
    <dbReference type="NCBI Taxonomy" id="475253"/>
    <lineage>
        <taxon>Bacteria</taxon>
        <taxon>Pseudomonadati</taxon>
        <taxon>Bacteroidota</taxon>
        <taxon>Sphingobacteriia</taxon>
        <taxon>Sphingobacteriales</taxon>
        <taxon>Sphingobacteriaceae</taxon>
        <taxon>Pedobacter</taxon>
    </lineage>
</organism>
<dbReference type="GO" id="GO:0009103">
    <property type="term" value="P:lipopolysaccharide biosynthetic process"/>
    <property type="evidence" value="ECO:0007669"/>
    <property type="project" value="TreeGrafter"/>
</dbReference>
<feature type="transmembrane region" description="Helical" evidence="8">
    <location>
        <begin position="121"/>
        <end position="140"/>
    </location>
</feature>
<gene>
    <name evidence="9" type="ORF">BCL90_4072</name>
</gene>
<keyword evidence="6 8" id="KW-0472">Membrane</keyword>
<feature type="transmembrane region" description="Helical" evidence="8">
    <location>
        <begin position="271"/>
        <end position="290"/>
    </location>
</feature>
<dbReference type="Proteomes" id="UP000273898">
    <property type="component" value="Unassembled WGS sequence"/>
</dbReference>
<comment type="cofactor">
    <cofactor evidence="7">
        <name>Mg(2+)</name>
        <dbReference type="ChEBI" id="CHEBI:18420"/>
    </cofactor>
</comment>
<evidence type="ECO:0000256" key="7">
    <source>
        <dbReference type="PIRSR" id="PIRSR600715-1"/>
    </source>
</evidence>
<keyword evidence="5 8" id="KW-1133">Transmembrane helix</keyword>
<keyword evidence="7" id="KW-0460">Magnesium</keyword>
<feature type="binding site" evidence="7">
    <location>
        <position position="138"/>
    </location>
    <ligand>
        <name>Mg(2+)</name>
        <dbReference type="ChEBI" id="CHEBI:18420"/>
    </ligand>
</feature>
<feature type="transmembrane region" description="Helical" evidence="8">
    <location>
        <begin position="296"/>
        <end position="315"/>
    </location>
</feature>
<evidence type="ECO:0000256" key="6">
    <source>
        <dbReference type="ARBA" id="ARBA00023136"/>
    </source>
</evidence>
<sequence length="329" mass="37622">MPTIIMNLLFAFSFIIALILLEIVYFKLADHFNIIDKPNSRSSHTAITLRGGGIIFPIAALLWFGFFGFAYPYFIAGLSAIALISFLDDLITLNNKVRLSVHLISVLLMFYQWNLFELNWYWIPIATIFVIGTINAYNFMDGINGITGSYSLLAVITLYYIDIYIYAFTSPALLITIALSLLVFNFFNFRKKAKCFAGDVGSVGIAFIIVFFIGQLILATHNFNYILLLLFYGIDAVSTILFRVIRKENIFEAHRSHFYQFLSNEKKTPHLIVATIYLFVQSIINIILVFFVNENIFSALLLCLFCIVVFMVVRFKMEGKQRLLKAQVV</sequence>
<dbReference type="GO" id="GO:0016780">
    <property type="term" value="F:phosphotransferase activity, for other substituted phosphate groups"/>
    <property type="evidence" value="ECO:0007669"/>
    <property type="project" value="InterPro"/>
</dbReference>
<feature type="transmembrane region" description="Helical" evidence="8">
    <location>
        <begin position="196"/>
        <end position="219"/>
    </location>
</feature>
<evidence type="ECO:0000256" key="4">
    <source>
        <dbReference type="ARBA" id="ARBA00022692"/>
    </source>
</evidence>
<dbReference type="Pfam" id="PF00953">
    <property type="entry name" value="Glycos_transf_4"/>
    <property type="match status" value="1"/>
</dbReference>
<comment type="caution">
    <text evidence="9">The sequence shown here is derived from an EMBL/GenBank/DDBJ whole genome shotgun (WGS) entry which is preliminary data.</text>
</comment>
<dbReference type="EMBL" id="RCCK01000013">
    <property type="protein sequence ID" value="RLJ73905.1"/>
    <property type="molecule type" value="Genomic_DNA"/>
</dbReference>
<dbReference type="PANTHER" id="PTHR22926">
    <property type="entry name" value="PHOSPHO-N-ACETYLMURAMOYL-PENTAPEPTIDE-TRANSFERASE"/>
    <property type="match status" value="1"/>
</dbReference>
<dbReference type="RefSeq" id="WP_244094971.1">
    <property type="nucleotide sequence ID" value="NZ_RCCK01000013.1"/>
</dbReference>
<evidence type="ECO:0000256" key="1">
    <source>
        <dbReference type="ARBA" id="ARBA00004651"/>
    </source>
</evidence>
<evidence type="ECO:0000256" key="2">
    <source>
        <dbReference type="ARBA" id="ARBA00022475"/>
    </source>
</evidence>
<evidence type="ECO:0000256" key="8">
    <source>
        <dbReference type="SAM" id="Phobius"/>
    </source>
</evidence>
<protein>
    <submittedName>
        <fullName evidence="9">UDP-N-acetylmuramyl pentapeptide phosphotransferase/UDP-N-acetylglucosamine-1-phosphate transferase</fullName>
    </submittedName>
</protein>
<dbReference type="GO" id="GO:0005886">
    <property type="term" value="C:plasma membrane"/>
    <property type="evidence" value="ECO:0007669"/>
    <property type="project" value="UniProtKB-SubCell"/>
</dbReference>
<feature type="transmembrane region" description="Helical" evidence="8">
    <location>
        <begin position="47"/>
        <end position="64"/>
    </location>
</feature>
<dbReference type="AlphaFoldDB" id="A0A497XVY4"/>
<keyword evidence="7" id="KW-0479">Metal-binding</keyword>
<comment type="subcellular location">
    <subcellularLocation>
        <location evidence="1">Cell membrane</location>
        <topology evidence="1">Multi-pass membrane protein</topology>
    </subcellularLocation>
</comment>
<feature type="transmembrane region" description="Helical" evidence="8">
    <location>
        <begin position="70"/>
        <end position="87"/>
    </location>
</feature>
<dbReference type="PANTHER" id="PTHR22926:SF3">
    <property type="entry name" value="UNDECAPRENYL-PHOSPHATE ALPHA-N-ACETYLGLUCOSAMINYL 1-PHOSPHATE TRANSFERASE"/>
    <property type="match status" value="1"/>
</dbReference>
<dbReference type="InterPro" id="IPR000715">
    <property type="entry name" value="Glycosyl_transferase_4"/>
</dbReference>
<accession>A0A497XVY4</accession>
<evidence type="ECO:0000313" key="9">
    <source>
        <dbReference type="EMBL" id="RLJ73905.1"/>
    </source>
</evidence>
<dbReference type="GO" id="GO:0044038">
    <property type="term" value="P:cell wall macromolecule biosynthetic process"/>
    <property type="evidence" value="ECO:0007669"/>
    <property type="project" value="TreeGrafter"/>
</dbReference>